<comment type="similarity">
    <text evidence="1">Belongs to the LEA type 1 family.</text>
</comment>
<dbReference type="GO" id="GO:0009793">
    <property type="term" value="P:embryo development ending in seed dormancy"/>
    <property type="evidence" value="ECO:0007669"/>
    <property type="project" value="InterPro"/>
</dbReference>
<gene>
    <name evidence="3" type="ORF">HRI_004089200</name>
</gene>
<dbReference type="PANTHER" id="PTHR33493:SF2">
    <property type="entry name" value="LATE EMBRYOGENESIS ABUNDANT PROTEIN 46"/>
    <property type="match status" value="1"/>
</dbReference>
<dbReference type="PANTHER" id="PTHR33493">
    <property type="entry name" value="LATE EMBRYOGENESIS ABUNDANT PROTEIN 6-RELATED"/>
    <property type="match status" value="1"/>
</dbReference>
<comment type="caution">
    <text evidence="3">The sequence shown here is derived from an EMBL/GenBank/DDBJ whole genome shotgun (WGS) entry which is preliminary data.</text>
</comment>
<dbReference type="InterPro" id="IPR005513">
    <property type="entry name" value="LEA_1"/>
</dbReference>
<reference evidence="3" key="1">
    <citation type="submission" date="2023-05" db="EMBL/GenBank/DDBJ databases">
        <title>Genome and transcriptome analyses reveal genes involved in the formation of fine ridges on petal epidermal cells in Hibiscus trionum.</title>
        <authorList>
            <person name="Koshimizu S."/>
            <person name="Masuda S."/>
            <person name="Ishii T."/>
            <person name="Shirasu K."/>
            <person name="Hoshino A."/>
            <person name="Arita M."/>
        </authorList>
    </citation>
    <scope>NUCLEOTIDE SEQUENCE</scope>
    <source>
        <strain evidence="3">Hamamatsu line</strain>
    </source>
</reference>
<evidence type="ECO:0000313" key="4">
    <source>
        <dbReference type="Proteomes" id="UP001165190"/>
    </source>
</evidence>
<proteinExistence type="inferred from homology"/>
<accession>A0A9W7IYD4</accession>
<sequence>MESVKETAANIAASAVSGLEKSKATVEEKLEKATTNDSMEKEMATQRKQDRIRHAELDKQKAYHHNAAARQGQASRNHYIAKGATTHQMSAMPDVHRGAAEP</sequence>
<feature type="region of interest" description="Disordered" evidence="2">
    <location>
        <begin position="66"/>
        <end position="102"/>
    </location>
</feature>
<dbReference type="Pfam" id="PF03760">
    <property type="entry name" value="LEA_1"/>
    <property type="match status" value="1"/>
</dbReference>
<dbReference type="Proteomes" id="UP001165190">
    <property type="component" value="Unassembled WGS sequence"/>
</dbReference>
<evidence type="ECO:0000256" key="1">
    <source>
        <dbReference type="ARBA" id="ARBA00010975"/>
    </source>
</evidence>
<dbReference type="AlphaFoldDB" id="A0A9W7IYD4"/>
<organism evidence="3 4">
    <name type="scientific">Hibiscus trionum</name>
    <name type="common">Flower of an hour</name>
    <dbReference type="NCBI Taxonomy" id="183268"/>
    <lineage>
        <taxon>Eukaryota</taxon>
        <taxon>Viridiplantae</taxon>
        <taxon>Streptophyta</taxon>
        <taxon>Embryophyta</taxon>
        <taxon>Tracheophyta</taxon>
        <taxon>Spermatophyta</taxon>
        <taxon>Magnoliopsida</taxon>
        <taxon>eudicotyledons</taxon>
        <taxon>Gunneridae</taxon>
        <taxon>Pentapetalae</taxon>
        <taxon>rosids</taxon>
        <taxon>malvids</taxon>
        <taxon>Malvales</taxon>
        <taxon>Malvaceae</taxon>
        <taxon>Malvoideae</taxon>
        <taxon>Hibiscus</taxon>
    </lineage>
</organism>
<name>A0A9W7IYD4_HIBTR</name>
<dbReference type="OrthoDB" id="758082at2759"/>
<evidence type="ECO:0000313" key="3">
    <source>
        <dbReference type="EMBL" id="GMJ04200.1"/>
    </source>
</evidence>
<dbReference type="EMBL" id="BSYR01000038">
    <property type="protein sequence ID" value="GMJ04200.1"/>
    <property type="molecule type" value="Genomic_DNA"/>
</dbReference>
<keyword evidence="4" id="KW-1185">Reference proteome</keyword>
<evidence type="ECO:0000256" key="2">
    <source>
        <dbReference type="SAM" id="MobiDB-lite"/>
    </source>
</evidence>
<protein>
    <submittedName>
        <fullName evidence="3">Late Embryogenesis Abundant 4-5</fullName>
    </submittedName>
</protein>